<dbReference type="SMART" id="SM00387">
    <property type="entry name" value="HATPase_c"/>
    <property type="match status" value="1"/>
</dbReference>
<dbReference type="GO" id="GO:0046983">
    <property type="term" value="F:protein dimerization activity"/>
    <property type="evidence" value="ECO:0007669"/>
    <property type="project" value="InterPro"/>
</dbReference>
<evidence type="ECO:0000256" key="2">
    <source>
        <dbReference type="ARBA" id="ARBA00022777"/>
    </source>
</evidence>
<evidence type="ECO:0000259" key="6">
    <source>
        <dbReference type="PROSITE" id="PS50112"/>
    </source>
</evidence>
<dbReference type="InterPro" id="IPR001610">
    <property type="entry name" value="PAC"/>
</dbReference>
<dbReference type="PROSITE" id="PS50109">
    <property type="entry name" value="HIS_KIN"/>
    <property type="match status" value="1"/>
</dbReference>
<dbReference type="Pfam" id="PF08447">
    <property type="entry name" value="PAS_3"/>
    <property type="match status" value="1"/>
</dbReference>
<dbReference type="OrthoDB" id="9797605at2"/>
<dbReference type="GO" id="GO:0016020">
    <property type="term" value="C:membrane"/>
    <property type="evidence" value="ECO:0007669"/>
    <property type="project" value="InterPro"/>
</dbReference>
<protein>
    <submittedName>
        <fullName evidence="8">Histidine kinase</fullName>
    </submittedName>
</protein>
<dbReference type="PROSITE" id="PS50112">
    <property type="entry name" value="PAS"/>
    <property type="match status" value="1"/>
</dbReference>
<evidence type="ECO:0000313" key="8">
    <source>
        <dbReference type="EMBL" id="KKA08907.1"/>
    </source>
</evidence>
<keyword evidence="2 8" id="KW-0418">Kinase</keyword>
<evidence type="ECO:0000313" key="9">
    <source>
        <dbReference type="Proteomes" id="UP000033662"/>
    </source>
</evidence>
<dbReference type="Proteomes" id="UP000033662">
    <property type="component" value="Unassembled WGS sequence"/>
</dbReference>
<dbReference type="InterPro" id="IPR013656">
    <property type="entry name" value="PAS_4"/>
</dbReference>
<feature type="domain" description="PAC" evidence="7">
    <location>
        <begin position="199"/>
        <end position="251"/>
    </location>
</feature>
<evidence type="ECO:0000256" key="4">
    <source>
        <dbReference type="SAM" id="Coils"/>
    </source>
</evidence>
<dbReference type="CDD" id="cd00130">
    <property type="entry name" value="PAS"/>
    <property type="match status" value="3"/>
</dbReference>
<dbReference type="Pfam" id="PF02518">
    <property type="entry name" value="HATPase_c"/>
    <property type="match status" value="1"/>
</dbReference>
<accession>A0A0F4XSP4</accession>
<sequence>MLKNELPEDGRMDSAIAVATPDTQDADDVGVLLLDAQGALLIMDDCASGLLGLSETAASLVPLPSLFSLKPQTFEQHITNARLKGSWHFQGMSAGGDTLSVKLDYKAQQSTYLVKIHRVEYIHLAEQDYRLAFDSAGTGLALLRMSGEWIAANRMLCQMFGYTEEELRATSFQRLTHPDDTDVSKDELNRLIQGQRTSLTLEKRYIRKDGSTLWARLTVGIARTPDAKALYFVSQLEDISEHLALRQALFNNEKKYLSLAKNSQNIILRYNRLGQQIYANPELERARGFPNTHITERTSTPDQLDEYFRTQVKLTLSTGAASTFLLESKDPYSGRSVDFLCNLTPEHDETGELCGALVTAQDISALRRQERAENARSAIFQKMVTNDTLLEVLPLLSAYLEILTPEFRNAMAFKAVPGDDSLRAPPTDTSLIETCLAEDLDRHPGLFEHPRSIRDLRHDASDLAFSQPALQAGYRGCWVEPVINKTGVTLGVILLFVGGETQLSEQDRKHAQMASHIGAIAWERCSAHSHLAQSERRYREVFDHSQDMLCLLAVDADQQLSCLEANPKLCEMLAKSHSDMIGQPLGQCLEKEAASIVEAICLHCIAVGAPIELDAHLPCGQHSIVVHFNLVPVADSNGRLHRLVCIARNITDIREAQRNELARQQEIGTLVENSPDGIARLSRTGELLFINPALEIWLDRPQIDLLHKDLLEILPKNLQSQLFRAAVIEAVEKGQPLEHEYVLTEQHRLQRVYHISLVPEQDIQGKIATVLAVVRDISQLRLAELRLASLNKQLRQLMSSRESAREEERKLIAQEIHDELGQHLTAIRMGTSLLRFQYGEQLPQLGEQVARLLQLIDQTVQVVRNISTSLRPSILNMGIAASLEWLTDTFKQQWGIDCNLQIHPPKIRLDDASATAAFRIAQESLTNIARHAEATRVNITFEQGDNGWSLEITDNGKGFEQREQSSRTLGLLGMRERGLTLGGTTTISSSIGSGTTVQLRVPVSRSHDS</sequence>
<dbReference type="InterPro" id="IPR005467">
    <property type="entry name" value="His_kinase_dom"/>
</dbReference>
<dbReference type="Gene3D" id="3.30.565.10">
    <property type="entry name" value="Histidine kinase-like ATPase, C-terminal domain"/>
    <property type="match status" value="1"/>
</dbReference>
<dbReference type="PANTHER" id="PTHR24421:SF59">
    <property type="entry name" value="OXYGEN SENSOR HISTIDINE KINASE NREB"/>
    <property type="match status" value="1"/>
</dbReference>
<keyword evidence="1" id="KW-0808">Transferase</keyword>
<dbReference type="PROSITE" id="PS50113">
    <property type="entry name" value="PAC"/>
    <property type="match status" value="2"/>
</dbReference>
<dbReference type="Pfam" id="PF07730">
    <property type="entry name" value="HisKA_3"/>
    <property type="match status" value="1"/>
</dbReference>
<proteinExistence type="predicted"/>
<dbReference type="NCBIfam" id="TIGR00229">
    <property type="entry name" value="sensory_box"/>
    <property type="match status" value="2"/>
</dbReference>
<evidence type="ECO:0000256" key="1">
    <source>
        <dbReference type="ARBA" id="ARBA00022679"/>
    </source>
</evidence>
<dbReference type="InterPro" id="IPR000014">
    <property type="entry name" value="PAS"/>
</dbReference>
<gene>
    <name evidence="8" type="ORF">VP02_06855</name>
</gene>
<evidence type="ECO:0000259" key="5">
    <source>
        <dbReference type="PROSITE" id="PS50109"/>
    </source>
</evidence>
<dbReference type="CDD" id="cd16917">
    <property type="entry name" value="HATPase_UhpB-NarQ-NarX-like"/>
    <property type="match status" value="1"/>
</dbReference>
<evidence type="ECO:0000256" key="3">
    <source>
        <dbReference type="ARBA" id="ARBA00023012"/>
    </source>
</evidence>
<dbReference type="InterPro" id="IPR003594">
    <property type="entry name" value="HATPase_dom"/>
</dbReference>
<feature type="domain" description="Histidine kinase" evidence="5">
    <location>
        <begin position="815"/>
        <end position="1005"/>
    </location>
</feature>
<feature type="domain" description="PAS" evidence="6">
    <location>
        <begin position="125"/>
        <end position="195"/>
    </location>
</feature>
<dbReference type="InterPro" id="IPR011712">
    <property type="entry name" value="Sig_transdc_His_kin_sub3_dim/P"/>
</dbReference>
<organism evidence="8 9">
    <name type="scientific">Pseudomonas kilonensis</name>
    <dbReference type="NCBI Taxonomy" id="132476"/>
    <lineage>
        <taxon>Bacteria</taxon>
        <taxon>Pseudomonadati</taxon>
        <taxon>Pseudomonadota</taxon>
        <taxon>Gammaproteobacteria</taxon>
        <taxon>Pseudomonadales</taxon>
        <taxon>Pseudomonadaceae</taxon>
        <taxon>Pseudomonas</taxon>
    </lineage>
</organism>
<feature type="domain" description="PAC" evidence="7">
    <location>
        <begin position="737"/>
        <end position="789"/>
    </location>
</feature>
<keyword evidence="4" id="KW-0175">Coiled coil</keyword>
<dbReference type="InterPro" id="IPR036890">
    <property type="entry name" value="HATPase_C_sf"/>
</dbReference>
<evidence type="ECO:0000259" key="7">
    <source>
        <dbReference type="PROSITE" id="PS50113"/>
    </source>
</evidence>
<feature type="coiled-coil region" evidence="4">
    <location>
        <begin position="780"/>
        <end position="814"/>
    </location>
</feature>
<dbReference type="SMART" id="SM00091">
    <property type="entry name" value="PAS"/>
    <property type="match status" value="4"/>
</dbReference>
<dbReference type="EMBL" id="JZXC01000004">
    <property type="protein sequence ID" value="KKA08907.1"/>
    <property type="molecule type" value="Genomic_DNA"/>
</dbReference>
<dbReference type="PATRIC" id="fig|132476.4.peg.4852"/>
<dbReference type="SUPFAM" id="SSF55785">
    <property type="entry name" value="PYP-like sensor domain (PAS domain)"/>
    <property type="match status" value="4"/>
</dbReference>
<reference evidence="8 9" key="1">
    <citation type="submission" date="2015-03" db="EMBL/GenBank/DDBJ databases">
        <title>Pseudomonas fluorescens 1855-344 Genome sequencing and assembly.</title>
        <authorList>
            <person name="Eng W.W.H."/>
            <person name="Gan H.M."/>
            <person name="Savka M.A."/>
        </authorList>
    </citation>
    <scope>NUCLEOTIDE SEQUENCE [LARGE SCALE GENOMIC DNA]</scope>
    <source>
        <strain evidence="8 9">1855-344</strain>
    </source>
</reference>
<dbReference type="Gene3D" id="3.30.450.20">
    <property type="entry name" value="PAS domain"/>
    <property type="match status" value="4"/>
</dbReference>
<name>A0A0F4XSP4_9PSED</name>
<comment type="caution">
    <text evidence="8">The sequence shown here is derived from an EMBL/GenBank/DDBJ whole genome shotgun (WGS) entry which is preliminary data.</text>
</comment>
<dbReference type="InterPro" id="IPR013655">
    <property type="entry name" value="PAS_fold_3"/>
</dbReference>
<dbReference type="AlphaFoldDB" id="A0A0F4XSP4"/>
<dbReference type="SUPFAM" id="SSF55874">
    <property type="entry name" value="ATPase domain of HSP90 chaperone/DNA topoisomerase II/histidine kinase"/>
    <property type="match status" value="1"/>
</dbReference>
<dbReference type="SMART" id="SM00086">
    <property type="entry name" value="PAC"/>
    <property type="match status" value="3"/>
</dbReference>
<dbReference type="Pfam" id="PF08448">
    <property type="entry name" value="PAS_4"/>
    <property type="match status" value="3"/>
</dbReference>
<dbReference type="GO" id="GO:0000155">
    <property type="term" value="F:phosphorelay sensor kinase activity"/>
    <property type="evidence" value="ECO:0007669"/>
    <property type="project" value="InterPro"/>
</dbReference>
<dbReference type="SUPFAM" id="SSF55781">
    <property type="entry name" value="GAF domain-like"/>
    <property type="match status" value="1"/>
</dbReference>
<dbReference type="InterPro" id="IPR050482">
    <property type="entry name" value="Sensor_HK_TwoCompSys"/>
</dbReference>
<dbReference type="InterPro" id="IPR035965">
    <property type="entry name" value="PAS-like_dom_sf"/>
</dbReference>
<dbReference type="InterPro" id="IPR000700">
    <property type="entry name" value="PAS-assoc_C"/>
</dbReference>
<dbReference type="Gene3D" id="1.20.5.1930">
    <property type="match status" value="1"/>
</dbReference>
<keyword evidence="3" id="KW-0902">Two-component regulatory system</keyword>
<dbReference type="PANTHER" id="PTHR24421">
    <property type="entry name" value="NITRATE/NITRITE SENSOR PROTEIN NARX-RELATED"/>
    <property type="match status" value="1"/>
</dbReference>